<dbReference type="InterPro" id="IPR009078">
    <property type="entry name" value="Ferritin-like_SF"/>
</dbReference>
<feature type="domain" description="Rubrerythrin diiron-binding" evidence="2">
    <location>
        <begin position="208"/>
        <end position="306"/>
    </location>
</feature>
<dbReference type="GO" id="GO:0016491">
    <property type="term" value="F:oxidoreductase activity"/>
    <property type="evidence" value="ECO:0007669"/>
    <property type="project" value="InterPro"/>
</dbReference>
<evidence type="ECO:0000313" key="3">
    <source>
        <dbReference type="EMBL" id="SLN72854.1"/>
    </source>
</evidence>
<name>A0A1Y5TUL5_9PROT</name>
<evidence type="ECO:0000256" key="1">
    <source>
        <dbReference type="SAM" id="MobiDB-lite"/>
    </source>
</evidence>
<dbReference type="AlphaFoldDB" id="A0A1Y5TUL5"/>
<evidence type="ECO:0000259" key="2">
    <source>
        <dbReference type="Pfam" id="PF02915"/>
    </source>
</evidence>
<dbReference type="InterPro" id="IPR012348">
    <property type="entry name" value="RNR-like"/>
</dbReference>
<dbReference type="Proteomes" id="UP000193200">
    <property type="component" value="Unassembled WGS sequence"/>
</dbReference>
<feature type="compositionally biased region" description="Basic and acidic residues" evidence="1">
    <location>
        <begin position="1"/>
        <end position="10"/>
    </location>
</feature>
<dbReference type="Gene3D" id="1.10.620.20">
    <property type="entry name" value="Ribonucleotide Reductase, subunit A"/>
    <property type="match status" value="1"/>
</dbReference>
<dbReference type="SUPFAM" id="SSF47240">
    <property type="entry name" value="Ferritin-like"/>
    <property type="match status" value="1"/>
</dbReference>
<dbReference type="RefSeq" id="WP_085884855.1">
    <property type="nucleotide sequence ID" value="NZ_FWFR01000003.1"/>
</dbReference>
<keyword evidence="4" id="KW-1185">Reference proteome</keyword>
<dbReference type="InParanoid" id="A0A1Y5TUL5"/>
<proteinExistence type="predicted"/>
<feature type="region of interest" description="Disordered" evidence="1">
    <location>
        <begin position="1"/>
        <end position="30"/>
    </location>
</feature>
<organism evidence="3 4">
    <name type="scientific">Oceanibacterium hippocampi</name>
    <dbReference type="NCBI Taxonomy" id="745714"/>
    <lineage>
        <taxon>Bacteria</taxon>
        <taxon>Pseudomonadati</taxon>
        <taxon>Pseudomonadota</taxon>
        <taxon>Alphaproteobacteria</taxon>
        <taxon>Sneathiellales</taxon>
        <taxon>Sneathiellaceae</taxon>
        <taxon>Oceanibacterium</taxon>
    </lineage>
</organism>
<reference evidence="3 4" key="1">
    <citation type="submission" date="2017-03" db="EMBL/GenBank/DDBJ databases">
        <authorList>
            <person name="Afonso C.L."/>
            <person name="Miller P.J."/>
            <person name="Scott M.A."/>
            <person name="Spackman E."/>
            <person name="Goraichik I."/>
            <person name="Dimitrov K.M."/>
            <person name="Suarez D.L."/>
            <person name="Swayne D.E."/>
        </authorList>
    </citation>
    <scope>NUCLEOTIDE SEQUENCE [LARGE SCALE GENOMIC DNA]</scope>
    <source>
        <strain evidence="3 4">CECT 7691</strain>
    </source>
</reference>
<dbReference type="Pfam" id="PF02915">
    <property type="entry name" value="Rubrerythrin"/>
    <property type="match status" value="1"/>
</dbReference>
<evidence type="ECO:0000313" key="4">
    <source>
        <dbReference type="Proteomes" id="UP000193200"/>
    </source>
</evidence>
<accession>A0A1Y5TUL5</accession>
<dbReference type="InterPro" id="IPR003251">
    <property type="entry name" value="Rr_diiron-bd_dom"/>
</dbReference>
<dbReference type="GO" id="GO:0046872">
    <property type="term" value="F:metal ion binding"/>
    <property type="evidence" value="ECO:0007669"/>
    <property type="project" value="InterPro"/>
</dbReference>
<dbReference type="OrthoDB" id="5289367at2"/>
<dbReference type="EMBL" id="FWFR01000003">
    <property type="protein sequence ID" value="SLN72854.1"/>
    <property type="molecule type" value="Genomic_DNA"/>
</dbReference>
<sequence>MASSKSDRLAESLAADFTLPPGLTDEAPDPEKLLFNGEEPPAFPEGNIFPLEWRVETPKLEELYEKSRDPGWSPERLPWDTLDVDSMSWDERYAVAYWFALLSVFDASGPAVFARAMIHTYETHEEAPIRKCFFAITRDEHNHEEVCQRAIQTMVPNGPLDFEPRTVLGKLARHNIKWYYHNGARYWTGYNKAVSRYPLPILFTSFLFGEVASSTLFSSMHEATTIPVFKEAFRRIAQDEARHRAICMFVLKKLLPALTDEEKSTITRQLRAGFVFLSGILYEPPEGEFWELPAIFRPAHRLLEEKAREAGLGVLSVEKREENWREAVLKMKGVIEPYGIAFPALPEIGVDGETVAFDPNEEFVAVF</sequence>
<gene>
    <name evidence="3" type="ORF">OCH7691_03520</name>
</gene>
<protein>
    <submittedName>
        <fullName evidence="3">Rubrerythrin</fullName>
    </submittedName>
</protein>